<protein>
    <submittedName>
        <fullName evidence="1">Uncharacterized protein</fullName>
    </submittedName>
</protein>
<sequence>MTMTENLSPADDASYIDIGDITPLTLPTDGWITAGRGNALLKAEQQRRQAVGALQSVLNQAPLLRSSLRNHLHKTLQVDPDACGLYADDGQVTLLSFAARVLSSAVFANPFAEWLTWGVADDSRYANWSGRDWLQALNPLLVPLLADSRSSYWDARMPGHAVSRQAYTEQRLGEHFRSAIALNYGLDRINEKAWQLGQLDSTSQYAQLHWNHPGATAESSPAALLVKPRSDDAPWLLYRPDANNPIRSFQDQAALLRWSHEHRQRLWANPAAPLESESDSTFITIEDLSADGFSGLLESVLENNNRLTVTYLLEAAQESATDPLDWMPIEAWEAKRGLQLKEALPEKLKEQLDLLVSADESLAAEELHFDSLDERLPLGWRKQRIERQEQLLADYLGSEVEPTSAKMAQLREHQSALDKEGDALHKLLAGLPDTLAAETWGQTYGETSRFEQLSQHFSQELLLEARFQHLLGDLAVNRLAWVEHIIERPEPSLQRPVVANALRLVIGQRSWALTGYLVLRAAASDDSETPDSAWLLHKSGHDGGLTVFTDETQLTTALLKTLYGAWPETLIESAWPQDPEELLKHLDESTEVPSIVLAPITTHVFDYLTQTQLALFTGTPSSALDTVRQKLGMSANMARIQAFERLAERNRTAHIHTHLQALAHLDATQRTALATELEALRACMLPAHRLLARDLPERGLFARNKLHERLRQSFSVSTLPAITLDIADRTTRQRVPLPESGAANAFKEVMVFSQERSNVPLEKFLLWALDDDLTLRLGNARILFDDTAPAEMREQLNLSFVDNLVRELDLADAYEQQILDAFKGLTDESAWQAQLRQETLRAPFEHQLSIINLSRSVDLGQEGQQLLERFCREQRDASQARTVSYRTLELMPGVAADGSSNRVDLSGVFVLQAASGPTLLLLPDAPNGKVISQHSSAEEACRALEDMTVTEEMRRYLASRPLEGDASEHLSYISTAVLHKFSGFIGLGALHQEPLTQLQANLQMGRLILDNRASSRSQRDLFLEQEAIRHGRVYDYIKMAMGLVPLVGTAIALYDGWNAANASVEAFLRGDSGEGVEHMNSVFQSLLDALLDLSPGSLAANSNAVARTSARQQQPSTGIPRTTVTRRKHPEPFIGYESEAPSGRWLDHPADYGTGVYQHAGNGTDYIARLGRYYQVEWDDTYRTWRLKGTPSRTYKQPVKLNEAGLWQTHGGLSGRIIDNGLAGGGAYLGTLYNRGWQTLRGYLGRPPALESPVDVISSIDRDRLLQQARLEAKASALNRARNIGPNGPEGTPADPAIIKRALQEAVDQLHEFVIFHEQSLNRLHSIRSHLLPAQYRAISNDLGFNLGRQHPSLIQQRQTQVRDCFLELTRLSQAFDGGAIDPLDHIRTIQSTHQELAIGLERLEAEFRRLSHLRNRLRGNNRTVYDQDIAALNLPLDPHHSYRVVRLSSLASGIFQPPSAYSYDFLLMLRRVNTEILELRSALFSHGDLAAAGLSRTETHRFLQQLKQRYQRFSNHMLSWQDIFPEFITTETTRQMRQELASLIKEVDDALGATAPINRTTGNRGPSRPRLFETVDRQLLIGRKVTVDGQPTMVVNRTVISEPHSTYTRSAEGRWQAASTSATPPSGPLQSLVLTANKRLAGVPAQRAKLLQYQGLNMLPADLEDMAHGYAATLRDLAQDIVRKVADNLTDELRTLVQRLGQAGDGLEALGRQLRIERIKASQEPNIGHLQYLHAQEEVTIHWSRTLEPAKNKQGRPIEYLEEYHIDDNATQTPLWYAHFHFKNQPGKGFARLEAGHLKLASQVNQGGTVHRGAITESQASALFSGLRPSQA</sequence>
<keyword evidence="2" id="KW-1185">Reference proteome</keyword>
<accession>A0ACC7LPR5</accession>
<evidence type="ECO:0000313" key="2">
    <source>
        <dbReference type="Proteomes" id="UP001615411"/>
    </source>
</evidence>
<evidence type="ECO:0000313" key="1">
    <source>
        <dbReference type="EMBL" id="MFJ1337073.1"/>
    </source>
</evidence>
<organism evidence="1 2">
    <name type="scientific">Pseudomonas caricapapayae</name>
    <dbReference type="NCBI Taxonomy" id="46678"/>
    <lineage>
        <taxon>Bacteria</taxon>
        <taxon>Pseudomonadati</taxon>
        <taxon>Pseudomonadota</taxon>
        <taxon>Gammaproteobacteria</taxon>
        <taxon>Pseudomonadales</taxon>
        <taxon>Pseudomonadaceae</taxon>
        <taxon>Pseudomonas</taxon>
    </lineage>
</organism>
<gene>
    <name evidence="1" type="ORF">ACIKP7_02915</name>
</gene>
<dbReference type="EMBL" id="JBIUGF010000005">
    <property type="protein sequence ID" value="MFJ1337073.1"/>
    <property type="molecule type" value="Genomic_DNA"/>
</dbReference>
<reference evidence="1" key="1">
    <citation type="submission" date="2024-10" db="EMBL/GenBank/DDBJ databases">
        <title>Aeromonas and Pseudomonas from the Cagarras Archipelago, Rio de Janeiro, Brazil.</title>
        <authorList>
            <person name="Canellas A.L.B."/>
            <person name="Laport M.S."/>
        </authorList>
    </citation>
    <scope>NUCLEOTIDE SEQUENCE</scope>
    <source>
        <strain evidence="1">ACP-7</strain>
    </source>
</reference>
<name>A0ACC7LPR5_9PSED</name>
<comment type="caution">
    <text evidence="1">The sequence shown here is derived from an EMBL/GenBank/DDBJ whole genome shotgun (WGS) entry which is preliminary data.</text>
</comment>
<proteinExistence type="predicted"/>
<dbReference type="Proteomes" id="UP001615411">
    <property type="component" value="Unassembled WGS sequence"/>
</dbReference>